<protein>
    <submittedName>
        <fullName evidence="2">Uncharacterized protein</fullName>
    </submittedName>
</protein>
<feature type="compositionally biased region" description="Polar residues" evidence="1">
    <location>
        <begin position="130"/>
        <end position="142"/>
    </location>
</feature>
<keyword evidence="3" id="KW-1185">Reference proteome</keyword>
<sequence length="151" mass="17034">MKIELLAIEERYAIVSFEEVCINPCISLETEASSSSFWIMYSSVIPASPLLSESQLFSNFNSSTASHFIQGFLGTHLSETVSATPVLEHRLYSSLINFCNILYLPFNMFIAHWDDFKFFTVQKDAHNGKNLPQPQQAFTPKSSKQKLSDIG</sequence>
<dbReference type="Proteomes" id="UP001152888">
    <property type="component" value="Unassembled WGS sequence"/>
</dbReference>
<organism evidence="2 3">
    <name type="scientific">Acanthoscelides obtectus</name>
    <name type="common">Bean weevil</name>
    <name type="synonym">Bruchus obtectus</name>
    <dbReference type="NCBI Taxonomy" id="200917"/>
    <lineage>
        <taxon>Eukaryota</taxon>
        <taxon>Metazoa</taxon>
        <taxon>Ecdysozoa</taxon>
        <taxon>Arthropoda</taxon>
        <taxon>Hexapoda</taxon>
        <taxon>Insecta</taxon>
        <taxon>Pterygota</taxon>
        <taxon>Neoptera</taxon>
        <taxon>Endopterygota</taxon>
        <taxon>Coleoptera</taxon>
        <taxon>Polyphaga</taxon>
        <taxon>Cucujiformia</taxon>
        <taxon>Chrysomeloidea</taxon>
        <taxon>Chrysomelidae</taxon>
        <taxon>Bruchinae</taxon>
        <taxon>Bruchini</taxon>
        <taxon>Acanthoscelides</taxon>
    </lineage>
</organism>
<accession>A0A9P0KII4</accession>
<feature type="region of interest" description="Disordered" evidence="1">
    <location>
        <begin position="129"/>
        <end position="151"/>
    </location>
</feature>
<evidence type="ECO:0000313" key="2">
    <source>
        <dbReference type="EMBL" id="CAH1974857.1"/>
    </source>
</evidence>
<comment type="caution">
    <text evidence="2">The sequence shown here is derived from an EMBL/GenBank/DDBJ whole genome shotgun (WGS) entry which is preliminary data.</text>
</comment>
<evidence type="ECO:0000256" key="1">
    <source>
        <dbReference type="SAM" id="MobiDB-lite"/>
    </source>
</evidence>
<proteinExistence type="predicted"/>
<name>A0A9P0KII4_ACAOB</name>
<gene>
    <name evidence="2" type="ORF">ACAOBT_LOCUS11319</name>
</gene>
<dbReference type="AlphaFoldDB" id="A0A9P0KII4"/>
<evidence type="ECO:0000313" key="3">
    <source>
        <dbReference type="Proteomes" id="UP001152888"/>
    </source>
</evidence>
<reference evidence="2" key="1">
    <citation type="submission" date="2022-03" db="EMBL/GenBank/DDBJ databases">
        <authorList>
            <person name="Sayadi A."/>
        </authorList>
    </citation>
    <scope>NUCLEOTIDE SEQUENCE</scope>
</reference>
<dbReference type="EMBL" id="CAKOFQ010006830">
    <property type="protein sequence ID" value="CAH1974857.1"/>
    <property type="molecule type" value="Genomic_DNA"/>
</dbReference>